<dbReference type="PANTHER" id="PTHR48108:SF26">
    <property type="entry name" value="CBS DOMAIN-CONTAINING PROTEIN DDB_G0289609"/>
    <property type="match status" value="1"/>
</dbReference>
<evidence type="ECO:0000313" key="6">
    <source>
        <dbReference type="EMBL" id="KNE67939.1"/>
    </source>
</evidence>
<evidence type="ECO:0000259" key="5">
    <source>
        <dbReference type="PROSITE" id="PS51371"/>
    </source>
</evidence>
<dbReference type="InterPro" id="IPR000644">
    <property type="entry name" value="CBS_dom"/>
</dbReference>
<dbReference type="Proteomes" id="UP000054350">
    <property type="component" value="Unassembled WGS sequence"/>
</dbReference>
<dbReference type="PROSITE" id="PS51371">
    <property type="entry name" value="CBS"/>
    <property type="match status" value="3"/>
</dbReference>
<dbReference type="PANTHER" id="PTHR48108">
    <property type="entry name" value="CBS DOMAIN-CONTAINING PROTEIN CBSX2, CHLOROPLASTIC"/>
    <property type="match status" value="1"/>
</dbReference>
<keyword evidence="4" id="KW-0812">Transmembrane</keyword>
<feature type="compositionally biased region" description="Basic and acidic residues" evidence="3">
    <location>
        <begin position="31"/>
        <end position="46"/>
    </location>
</feature>
<accession>A0A0L0T003</accession>
<feature type="domain" description="CBS" evidence="5">
    <location>
        <begin position="146"/>
        <end position="202"/>
    </location>
</feature>
<feature type="domain" description="CBS" evidence="5">
    <location>
        <begin position="79"/>
        <end position="137"/>
    </location>
</feature>
<dbReference type="Pfam" id="PF00564">
    <property type="entry name" value="PB1"/>
    <property type="match status" value="1"/>
</dbReference>
<feature type="region of interest" description="Disordered" evidence="3">
    <location>
        <begin position="1"/>
        <end position="67"/>
    </location>
</feature>
<evidence type="ECO:0000256" key="3">
    <source>
        <dbReference type="SAM" id="MobiDB-lite"/>
    </source>
</evidence>
<dbReference type="InterPro" id="IPR051462">
    <property type="entry name" value="CBS_domain-containing"/>
</dbReference>
<dbReference type="SMART" id="SM00116">
    <property type="entry name" value="CBS"/>
    <property type="match status" value="4"/>
</dbReference>
<evidence type="ECO:0000256" key="2">
    <source>
        <dbReference type="PROSITE-ProRule" id="PRU00703"/>
    </source>
</evidence>
<dbReference type="eggNOG" id="ENOG502QVK2">
    <property type="taxonomic scope" value="Eukaryota"/>
</dbReference>
<dbReference type="CDD" id="cd17782">
    <property type="entry name" value="CBS_pair_MUG70_2"/>
    <property type="match status" value="1"/>
</dbReference>
<dbReference type="EMBL" id="GG745355">
    <property type="protein sequence ID" value="KNE67939.1"/>
    <property type="molecule type" value="Genomic_DNA"/>
</dbReference>
<keyword evidence="7" id="KW-1185">Reference proteome</keyword>
<dbReference type="InterPro" id="IPR000270">
    <property type="entry name" value="PB1_dom"/>
</dbReference>
<evidence type="ECO:0000256" key="1">
    <source>
        <dbReference type="ARBA" id="ARBA00022737"/>
    </source>
</evidence>
<sequence>MSSASFPARLASTPPGSASALGGDVRRRHKARDDAIRRKIDQELLRKGGRRPAPPSRSNTAASAAPLLPNAKAGTVAALRPTPPITIRQTMRVLDGAQLMAARRCDALLVVDQQDRLCGIVTDKDLTFRVVAEGRDPIATKISDVMTKDVEFVNANQTASEALSAMIQGGFRHLPVMDDEGDVVGILDITKCLYEALDRVDKIYGSSKKLTDALEDVQRDWALTGINAALSQQFEMIRQKMLCPDLASVMAADTMRPPKLGVKATVRDAARAMKAAGSTATLIFDENAQLAGIFTSKDVVLRVVAVKGDPNSTSVIRVMTPRPDTVTNSATIYEALKMMHDNHYLHLPVVDAQSPGAVLGLIDVLKLTYTVLDKIHTVRDQDGPAWDDFWKATFAPESTVNGGNNNQHDVDSVISATTGPAGGSMIRPSDSASVISDGYAFGLAQQQTYDPDQCFVFKFRDPSTMAVHRVTSPLSLAVLVTLLKEKIGPHVEINTLSYSDDDGDDVTIQTDVDLVAAVAMARDAGLRRILLAINGVRPTVDSPAAAMSGGTAPARRRSQQGDMFSDPVLVGVGADVPPMPPKPASVTMSQTSATRSLGGGAVAPASAVGSAMSGATVAPKRSWMQALFEHPAMLVGMGALTTLSMVGLASLMRR</sequence>
<evidence type="ECO:0000313" key="7">
    <source>
        <dbReference type="Proteomes" id="UP000054350"/>
    </source>
</evidence>
<evidence type="ECO:0000256" key="4">
    <source>
        <dbReference type="SAM" id="Phobius"/>
    </source>
</evidence>
<reference evidence="6 7" key="1">
    <citation type="submission" date="2009-11" db="EMBL/GenBank/DDBJ databases">
        <title>Annotation of Allomyces macrogynus ATCC 38327.</title>
        <authorList>
            <consortium name="The Broad Institute Genome Sequencing Platform"/>
            <person name="Russ C."/>
            <person name="Cuomo C."/>
            <person name="Burger G."/>
            <person name="Gray M.W."/>
            <person name="Holland P.W.H."/>
            <person name="King N."/>
            <person name="Lang F.B.F."/>
            <person name="Roger A.J."/>
            <person name="Ruiz-Trillo I."/>
            <person name="Young S.K."/>
            <person name="Zeng Q."/>
            <person name="Gargeya S."/>
            <person name="Fitzgerald M."/>
            <person name="Haas B."/>
            <person name="Abouelleil A."/>
            <person name="Alvarado L."/>
            <person name="Arachchi H.M."/>
            <person name="Berlin A."/>
            <person name="Chapman S.B."/>
            <person name="Gearin G."/>
            <person name="Goldberg J."/>
            <person name="Griggs A."/>
            <person name="Gujja S."/>
            <person name="Hansen M."/>
            <person name="Heiman D."/>
            <person name="Howarth C."/>
            <person name="Larimer J."/>
            <person name="Lui A."/>
            <person name="MacDonald P.J.P."/>
            <person name="McCowen C."/>
            <person name="Montmayeur A."/>
            <person name="Murphy C."/>
            <person name="Neiman D."/>
            <person name="Pearson M."/>
            <person name="Priest M."/>
            <person name="Roberts A."/>
            <person name="Saif S."/>
            <person name="Shea T."/>
            <person name="Sisk P."/>
            <person name="Stolte C."/>
            <person name="Sykes S."/>
            <person name="Wortman J."/>
            <person name="Nusbaum C."/>
            <person name="Birren B."/>
        </authorList>
    </citation>
    <scope>NUCLEOTIDE SEQUENCE [LARGE SCALE GENOMIC DNA]</scope>
    <source>
        <strain evidence="6 7">ATCC 38327</strain>
    </source>
</reference>
<dbReference type="InterPro" id="IPR046342">
    <property type="entry name" value="CBS_dom_sf"/>
</dbReference>
<proteinExistence type="predicted"/>
<gene>
    <name evidence="6" type="ORF">AMAG_13125</name>
</gene>
<dbReference type="OrthoDB" id="418595at2759"/>
<keyword evidence="2" id="KW-0129">CBS domain</keyword>
<dbReference type="Pfam" id="PF00571">
    <property type="entry name" value="CBS"/>
    <property type="match status" value="4"/>
</dbReference>
<keyword evidence="4" id="KW-1133">Transmembrane helix</keyword>
<dbReference type="AlphaFoldDB" id="A0A0L0T003"/>
<dbReference type="SUPFAM" id="SSF54277">
    <property type="entry name" value="CAD &amp; PB1 domains"/>
    <property type="match status" value="1"/>
</dbReference>
<protein>
    <recommendedName>
        <fullName evidence="5">CBS domain-containing protein</fullName>
    </recommendedName>
</protein>
<feature type="transmembrane region" description="Helical" evidence="4">
    <location>
        <begin position="632"/>
        <end position="652"/>
    </location>
</feature>
<name>A0A0L0T003_ALLM3</name>
<organism evidence="6 7">
    <name type="scientific">Allomyces macrogynus (strain ATCC 38327)</name>
    <name type="common">Allomyces javanicus var. macrogynus</name>
    <dbReference type="NCBI Taxonomy" id="578462"/>
    <lineage>
        <taxon>Eukaryota</taxon>
        <taxon>Fungi</taxon>
        <taxon>Fungi incertae sedis</taxon>
        <taxon>Blastocladiomycota</taxon>
        <taxon>Blastocladiomycetes</taxon>
        <taxon>Blastocladiales</taxon>
        <taxon>Blastocladiaceae</taxon>
        <taxon>Allomyces</taxon>
    </lineage>
</organism>
<keyword evidence="4" id="KW-0472">Membrane</keyword>
<dbReference type="Gene3D" id="3.10.580.10">
    <property type="entry name" value="CBS-domain"/>
    <property type="match status" value="2"/>
</dbReference>
<reference evidence="7" key="2">
    <citation type="submission" date="2009-11" db="EMBL/GenBank/DDBJ databases">
        <title>The Genome Sequence of Allomyces macrogynus strain ATCC 38327.</title>
        <authorList>
            <consortium name="The Broad Institute Genome Sequencing Platform"/>
            <person name="Russ C."/>
            <person name="Cuomo C."/>
            <person name="Shea T."/>
            <person name="Young S.K."/>
            <person name="Zeng Q."/>
            <person name="Koehrsen M."/>
            <person name="Haas B."/>
            <person name="Borodovsky M."/>
            <person name="Guigo R."/>
            <person name="Alvarado L."/>
            <person name="Berlin A."/>
            <person name="Borenstein D."/>
            <person name="Chen Z."/>
            <person name="Engels R."/>
            <person name="Freedman E."/>
            <person name="Gellesch M."/>
            <person name="Goldberg J."/>
            <person name="Griggs A."/>
            <person name="Gujja S."/>
            <person name="Heiman D."/>
            <person name="Hepburn T."/>
            <person name="Howarth C."/>
            <person name="Jen D."/>
            <person name="Larson L."/>
            <person name="Lewis B."/>
            <person name="Mehta T."/>
            <person name="Park D."/>
            <person name="Pearson M."/>
            <person name="Roberts A."/>
            <person name="Saif S."/>
            <person name="Shenoy N."/>
            <person name="Sisk P."/>
            <person name="Stolte C."/>
            <person name="Sykes S."/>
            <person name="Walk T."/>
            <person name="White J."/>
            <person name="Yandava C."/>
            <person name="Burger G."/>
            <person name="Gray M.W."/>
            <person name="Holland P.W.H."/>
            <person name="King N."/>
            <person name="Lang F.B.F."/>
            <person name="Roger A.J."/>
            <person name="Ruiz-Trillo I."/>
            <person name="Lander E."/>
            <person name="Nusbaum C."/>
        </authorList>
    </citation>
    <scope>NUCLEOTIDE SEQUENCE [LARGE SCALE GENOMIC DNA]</scope>
    <source>
        <strain evidence="7">ATCC 38327</strain>
    </source>
</reference>
<feature type="domain" description="CBS" evidence="5">
    <location>
        <begin position="319"/>
        <end position="378"/>
    </location>
</feature>
<dbReference type="OMA" id="HMRIFSF"/>
<keyword evidence="1" id="KW-0677">Repeat</keyword>
<dbReference type="STRING" id="578462.A0A0L0T003"/>
<dbReference type="VEuPathDB" id="FungiDB:AMAG_13125"/>
<dbReference type="SUPFAM" id="SSF54631">
    <property type="entry name" value="CBS-domain pair"/>
    <property type="match status" value="2"/>
</dbReference>